<gene>
    <name evidence="1" type="ORF">MANES_16G042260v8</name>
</gene>
<comment type="caution">
    <text evidence="1">The sequence shown here is derived from an EMBL/GenBank/DDBJ whole genome shotgun (WGS) entry which is preliminary data.</text>
</comment>
<evidence type="ECO:0000313" key="2">
    <source>
        <dbReference type="Proteomes" id="UP000091857"/>
    </source>
</evidence>
<protein>
    <submittedName>
        <fullName evidence="1">Uncharacterized protein</fullName>
    </submittedName>
</protein>
<reference evidence="2" key="1">
    <citation type="journal article" date="2016" name="Nat. Biotechnol.">
        <title>Sequencing wild and cultivated cassava and related species reveals extensive interspecific hybridization and genetic diversity.</title>
        <authorList>
            <person name="Bredeson J.V."/>
            <person name="Lyons J.B."/>
            <person name="Prochnik S.E."/>
            <person name="Wu G.A."/>
            <person name="Ha C.M."/>
            <person name="Edsinger-Gonzales E."/>
            <person name="Grimwood J."/>
            <person name="Schmutz J."/>
            <person name="Rabbi I.Y."/>
            <person name="Egesi C."/>
            <person name="Nauluvula P."/>
            <person name="Lebot V."/>
            <person name="Ndunguru J."/>
            <person name="Mkamilo G."/>
            <person name="Bart R.S."/>
            <person name="Setter T.L."/>
            <person name="Gleadow R.M."/>
            <person name="Kulakow P."/>
            <person name="Ferguson M.E."/>
            <person name="Rounsley S."/>
            <person name="Rokhsar D.S."/>
        </authorList>
    </citation>
    <scope>NUCLEOTIDE SEQUENCE [LARGE SCALE GENOMIC DNA]</scope>
    <source>
        <strain evidence="2">cv. AM560-2</strain>
    </source>
</reference>
<accession>A0ACB7G5G9</accession>
<evidence type="ECO:0000313" key="1">
    <source>
        <dbReference type="EMBL" id="KAG8635492.1"/>
    </source>
</evidence>
<keyword evidence="2" id="KW-1185">Reference proteome</keyword>
<organism evidence="1 2">
    <name type="scientific">Manihot esculenta</name>
    <name type="common">Cassava</name>
    <name type="synonym">Jatropha manihot</name>
    <dbReference type="NCBI Taxonomy" id="3983"/>
    <lineage>
        <taxon>Eukaryota</taxon>
        <taxon>Viridiplantae</taxon>
        <taxon>Streptophyta</taxon>
        <taxon>Embryophyta</taxon>
        <taxon>Tracheophyta</taxon>
        <taxon>Spermatophyta</taxon>
        <taxon>Magnoliopsida</taxon>
        <taxon>eudicotyledons</taxon>
        <taxon>Gunneridae</taxon>
        <taxon>Pentapetalae</taxon>
        <taxon>rosids</taxon>
        <taxon>fabids</taxon>
        <taxon>Malpighiales</taxon>
        <taxon>Euphorbiaceae</taxon>
        <taxon>Crotonoideae</taxon>
        <taxon>Manihoteae</taxon>
        <taxon>Manihot</taxon>
    </lineage>
</organism>
<dbReference type="EMBL" id="CM004402">
    <property type="protein sequence ID" value="KAG8635492.1"/>
    <property type="molecule type" value="Genomic_DNA"/>
</dbReference>
<dbReference type="Proteomes" id="UP000091857">
    <property type="component" value="Chromosome 16"/>
</dbReference>
<sequence>MHFCFSLLSAKGDLPGDSCSALSLQGPWLFKDYTNGCENMGGSSVFPKSLQKEDELQM</sequence>
<proteinExistence type="predicted"/>
<name>A0ACB7G5G9_MANES</name>